<proteinExistence type="predicted"/>
<keyword evidence="1" id="KW-1133">Transmembrane helix</keyword>
<organism evidence="3 4">
    <name type="scientific">Miniimonas arenae</name>
    <dbReference type="NCBI Taxonomy" id="676201"/>
    <lineage>
        <taxon>Bacteria</taxon>
        <taxon>Bacillati</taxon>
        <taxon>Actinomycetota</taxon>
        <taxon>Actinomycetes</taxon>
        <taxon>Micrococcales</taxon>
        <taxon>Beutenbergiaceae</taxon>
        <taxon>Miniimonas</taxon>
    </lineage>
</organism>
<keyword evidence="4" id="KW-1185">Reference proteome</keyword>
<comment type="caution">
    <text evidence="3">The sequence shown here is derived from an EMBL/GenBank/DDBJ whole genome shotgun (WGS) entry which is preliminary data.</text>
</comment>
<name>A0A5C5BCK0_9MICO</name>
<dbReference type="InterPro" id="IPR028087">
    <property type="entry name" value="Tad_N"/>
</dbReference>
<dbReference type="EMBL" id="VENP01000019">
    <property type="protein sequence ID" value="TNU74913.1"/>
    <property type="molecule type" value="Genomic_DNA"/>
</dbReference>
<feature type="domain" description="Putative Flp pilus-assembly TadG-like N-terminal" evidence="2">
    <location>
        <begin position="12"/>
        <end position="59"/>
    </location>
</feature>
<reference evidence="3 4" key="1">
    <citation type="submission" date="2019-06" db="EMBL/GenBank/DDBJ databases">
        <title>Draft genome sequence of Miniimonas arenae KCTC 19750T isolated from sea sand.</title>
        <authorList>
            <person name="Park S.-J."/>
        </authorList>
    </citation>
    <scope>NUCLEOTIDE SEQUENCE [LARGE SCALE GENOMIC DNA]</scope>
    <source>
        <strain evidence="3 4">KCTC 19750</strain>
    </source>
</reference>
<dbReference type="RefSeq" id="WP_108719037.1">
    <property type="nucleotide sequence ID" value="NZ_VENP01000019.1"/>
</dbReference>
<dbReference type="NCBIfam" id="TIGR03816">
    <property type="entry name" value="tadE_like_DECH"/>
    <property type="match status" value="1"/>
</dbReference>
<gene>
    <name evidence="3" type="ORF">FH969_06825</name>
</gene>
<protein>
    <recommendedName>
        <fullName evidence="2">Putative Flp pilus-assembly TadG-like N-terminal domain-containing protein</fullName>
    </recommendedName>
</protein>
<dbReference type="Proteomes" id="UP000313849">
    <property type="component" value="Unassembled WGS sequence"/>
</dbReference>
<keyword evidence="1" id="KW-0472">Membrane</keyword>
<accession>A0A5C5BCK0</accession>
<evidence type="ECO:0000259" key="2">
    <source>
        <dbReference type="Pfam" id="PF13400"/>
    </source>
</evidence>
<dbReference type="InterPro" id="IPR021202">
    <property type="entry name" value="Rv3654c-like"/>
</dbReference>
<dbReference type="AlphaFoldDB" id="A0A5C5BCK0"/>
<feature type="transmembrane region" description="Helical" evidence="1">
    <location>
        <begin position="16"/>
        <end position="39"/>
    </location>
</feature>
<keyword evidence="1" id="KW-0812">Transmembrane</keyword>
<dbReference type="Pfam" id="PF13400">
    <property type="entry name" value="Tad"/>
    <property type="match status" value="1"/>
</dbReference>
<sequence length="117" mass="11507">MGNGGRADRERGSGTVLVLGVVGAGLVLLVMIALLVGVVRARAQAQTAADLAAVAAATAWFDPVRGDPCMLARRVAAESGAALVACAVNDGQATVSATVPTPLGAAFAQARAGPADR</sequence>
<evidence type="ECO:0000313" key="3">
    <source>
        <dbReference type="EMBL" id="TNU74913.1"/>
    </source>
</evidence>
<evidence type="ECO:0000313" key="4">
    <source>
        <dbReference type="Proteomes" id="UP000313849"/>
    </source>
</evidence>
<evidence type="ECO:0000256" key="1">
    <source>
        <dbReference type="SAM" id="Phobius"/>
    </source>
</evidence>